<dbReference type="RefSeq" id="YP_009502035.1">
    <property type="nucleotide sequence ID" value="NC_038144.1"/>
</dbReference>
<comment type="similarity">
    <text evidence="1">Belongs to the ycf54 family.</text>
</comment>
<gene>
    <name evidence="2" type="primary">ycf54</name>
</gene>
<evidence type="ECO:0000256" key="1">
    <source>
        <dbReference type="ARBA" id="ARBA00043978"/>
    </source>
</evidence>
<dbReference type="AlphaFoldDB" id="A0A2Z2KVA8"/>
<dbReference type="Pfam" id="PF10674">
    <property type="entry name" value="Ycf54"/>
    <property type="match status" value="1"/>
</dbReference>
<name>A0A2Z2KVA8_9FLOR</name>
<dbReference type="Gene3D" id="3.30.70.1860">
    <property type="entry name" value="Uncharacterised protein family Ycf54"/>
    <property type="match status" value="1"/>
</dbReference>
<keyword evidence="2" id="KW-0934">Plastid</keyword>
<dbReference type="InterPro" id="IPR038409">
    <property type="entry name" value="Ycf54-like_sf"/>
</dbReference>
<organism evidence="2">
    <name type="scientific">Porolithon onkodes</name>
    <dbReference type="NCBI Taxonomy" id="231751"/>
    <lineage>
        <taxon>Eukaryota</taxon>
        <taxon>Rhodophyta</taxon>
        <taxon>Florideophyceae</taxon>
        <taxon>Corallinophycidae</taxon>
        <taxon>Corallinales</taxon>
        <taxon>Porolithaceae</taxon>
        <taxon>Porolithon</taxon>
    </lineage>
</organism>
<dbReference type="EMBL" id="KY212106">
    <property type="protein sequence ID" value="ASB29637.1"/>
    <property type="molecule type" value="Genomic_DNA"/>
</dbReference>
<dbReference type="GeneID" id="37507538"/>
<reference evidence="2" key="1">
    <citation type="submission" date="2016-11" db="EMBL/GenBank/DDBJ databases">
        <title>Complete organellar and ribosomal genomic analysis of the lectotype specimen of the reef forming species Porolithon onkodes (Heydrich) Foslie.</title>
        <authorList>
            <person name="Hughey J.R."/>
            <person name="Gabrielson P.W."/>
        </authorList>
    </citation>
    <scope>NUCLEOTIDE SEQUENCE</scope>
</reference>
<proteinExistence type="inferred from homology"/>
<geneLocation type="plastid" evidence="2"/>
<accession>A0A2Z2KVA8</accession>
<dbReference type="PANTHER" id="PTHR35319:SF2">
    <property type="entry name" value="YCF54"/>
    <property type="match status" value="1"/>
</dbReference>
<dbReference type="InterPro" id="IPR019616">
    <property type="entry name" value="Ycf54"/>
</dbReference>
<sequence>MKRYYFLIATTDFLFFQEPIEEILRERMRHYLSIEKSLDFCLTTNLDFLDTPSLKQIKENIVTPSAAVVSLNPKFIDWLKLRVRYGITGSFTSLSFQQQNSILLVS</sequence>
<dbReference type="PANTHER" id="PTHR35319">
    <property type="match status" value="1"/>
</dbReference>
<evidence type="ECO:0008006" key="3">
    <source>
        <dbReference type="Google" id="ProtNLM"/>
    </source>
</evidence>
<evidence type="ECO:0000313" key="2">
    <source>
        <dbReference type="EMBL" id="ASB29637.1"/>
    </source>
</evidence>
<protein>
    <recommendedName>
        <fullName evidence="3">Ycf54</fullName>
    </recommendedName>
</protein>